<name>A0A6A4KR70_9ERIC</name>
<dbReference type="SUPFAM" id="SSF53474">
    <property type="entry name" value="alpha/beta-Hydrolases"/>
    <property type="match status" value="1"/>
</dbReference>
<dbReference type="OrthoDB" id="190846at2759"/>
<dbReference type="Gene3D" id="3.40.50.1820">
    <property type="entry name" value="alpha/beta hydrolase"/>
    <property type="match status" value="1"/>
</dbReference>
<proteinExistence type="predicted"/>
<organism evidence="1 2">
    <name type="scientific">Rhododendron williamsianum</name>
    <dbReference type="NCBI Taxonomy" id="262921"/>
    <lineage>
        <taxon>Eukaryota</taxon>
        <taxon>Viridiplantae</taxon>
        <taxon>Streptophyta</taxon>
        <taxon>Embryophyta</taxon>
        <taxon>Tracheophyta</taxon>
        <taxon>Spermatophyta</taxon>
        <taxon>Magnoliopsida</taxon>
        <taxon>eudicotyledons</taxon>
        <taxon>Gunneridae</taxon>
        <taxon>Pentapetalae</taxon>
        <taxon>asterids</taxon>
        <taxon>Ericales</taxon>
        <taxon>Ericaceae</taxon>
        <taxon>Ericoideae</taxon>
        <taxon>Rhodoreae</taxon>
        <taxon>Rhododendron</taxon>
    </lineage>
</organism>
<reference evidence="1 2" key="1">
    <citation type="journal article" date="2019" name="Genome Biol. Evol.">
        <title>The Rhododendron genome and chromosomal organization provide insight into shared whole-genome duplications across the heath family (Ericaceae).</title>
        <authorList>
            <person name="Soza V.L."/>
            <person name="Lindsley D."/>
            <person name="Waalkes A."/>
            <person name="Ramage E."/>
            <person name="Patwardhan R.P."/>
            <person name="Burton J.N."/>
            <person name="Adey A."/>
            <person name="Kumar A."/>
            <person name="Qiu R."/>
            <person name="Shendure J."/>
            <person name="Hall B."/>
        </authorList>
    </citation>
    <scope>NUCLEOTIDE SEQUENCE [LARGE SCALE GENOMIC DNA]</scope>
    <source>
        <strain evidence="1">RSF 1966-606</strain>
    </source>
</reference>
<dbReference type="InterPro" id="IPR003386">
    <property type="entry name" value="LACT/PDAT_acylTrfase"/>
</dbReference>
<keyword evidence="2" id="KW-1185">Reference proteome</keyword>
<accession>A0A6A4KR70</accession>
<gene>
    <name evidence="1" type="ORF">C3L33_20041</name>
</gene>
<dbReference type="GO" id="GO:0006629">
    <property type="term" value="P:lipid metabolic process"/>
    <property type="evidence" value="ECO:0007669"/>
    <property type="project" value="InterPro"/>
</dbReference>
<sequence>MLGGCCCFDGRSSDEGSDLDPVLLVSGMGGSILQTKKKSFGLQTRVWVRLLLADLEFRQKLWSLYNPETGYTESLDDSTEIVVPEDDYGLYAIDILDPSVFVKLIHLAEVYHFHDMIDMLIGCGYKKGTTLFGYGYDFRQSIRIDKLMDGLKEKLEVAYKASGGRKVNIISHSMGGLLVMSFMSLNNDVRTFLLVACNNHYWFTCIKKCLHLFLHAAFNMQLIECPSVYEMLPNPEFQWKKQPEIQVWQKQTKDGDIFVNLESYGPMENVALFEEALRHNELTYDGKKVALPFNLSILKWATGTRQILNKAQLPTGISFYNIFGTSCDTPFDVCYGSETSAIEDLSEVCHTMPQYSYVDGDGTVPAESAKAE</sequence>
<comment type="caution">
    <text evidence="1">The sequence shown here is derived from an EMBL/GenBank/DDBJ whole genome shotgun (WGS) entry which is preliminary data.</text>
</comment>
<dbReference type="Pfam" id="PF02450">
    <property type="entry name" value="LCAT"/>
    <property type="match status" value="1"/>
</dbReference>
<evidence type="ECO:0000313" key="2">
    <source>
        <dbReference type="Proteomes" id="UP000428333"/>
    </source>
</evidence>
<protein>
    <recommendedName>
        <fullName evidence="3">Phospholipase A(1)</fullName>
    </recommendedName>
</protein>
<evidence type="ECO:0000313" key="1">
    <source>
        <dbReference type="EMBL" id="KAE9448060.1"/>
    </source>
</evidence>
<dbReference type="EMBL" id="QEFC01003459">
    <property type="protein sequence ID" value="KAE9448060.1"/>
    <property type="molecule type" value="Genomic_DNA"/>
</dbReference>
<dbReference type="PANTHER" id="PTHR11440">
    <property type="entry name" value="LECITHIN-CHOLESTEROL ACYLTRANSFERASE-RELATED"/>
    <property type="match status" value="1"/>
</dbReference>
<dbReference type="GO" id="GO:0008374">
    <property type="term" value="F:O-acyltransferase activity"/>
    <property type="evidence" value="ECO:0007669"/>
    <property type="project" value="InterPro"/>
</dbReference>
<evidence type="ECO:0008006" key="3">
    <source>
        <dbReference type="Google" id="ProtNLM"/>
    </source>
</evidence>
<dbReference type="Proteomes" id="UP000428333">
    <property type="component" value="Linkage Group LG12"/>
</dbReference>
<feature type="non-terminal residue" evidence="1">
    <location>
        <position position="1"/>
    </location>
</feature>
<dbReference type="AlphaFoldDB" id="A0A6A4KR70"/>
<dbReference type="InterPro" id="IPR029058">
    <property type="entry name" value="AB_hydrolase_fold"/>
</dbReference>